<sequence length="108" mass="12747">MLGRWLRRWRWRWRRSHDFVEVVDTAYRHIRELHGTSALAAARRKAKRVDQPIRRIWVGREVVRRLEAEETNEPPGLSRKDGVIPAEVKNPLARPDTGWPGFQYGAKP</sequence>
<keyword evidence="3" id="KW-1185">Reference proteome</keyword>
<feature type="region of interest" description="Disordered" evidence="1">
    <location>
        <begin position="89"/>
        <end position="108"/>
    </location>
</feature>
<reference evidence="3" key="1">
    <citation type="submission" date="2017-06" db="EMBL/GenBank/DDBJ databases">
        <authorList>
            <person name="Varghese N."/>
            <person name="Submissions S."/>
        </authorList>
    </citation>
    <scope>NUCLEOTIDE SEQUENCE [LARGE SCALE GENOMIC DNA]</scope>
    <source>
        <strain evidence="3">LNB2</strain>
    </source>
</reference>
<evidence type="ECO:0000256" key="1">
    <source>
        <dbReference type="SAM" id="MobiDB-lite"/>
    </source>
</evidence>
<gene>
    <name evidence="2" type="ORF">SAMN06295912_1577</name>
</gene>
<name>A0A239KPR1_9SPHN</name>
<organism evidence="2 3">
    <name type="scientific">Edaphosphingomonas laterariae</name>
    <dbReference type="NCBI Taxonomy" id="861865"/>
    <lineage>
        <taxon>Bacteria</taxon>
        <taxon>Pseudomonadati</taxon>
        <taxon>Pseudomonadota</taxon>
        <taxon>Alphaproteobacteria</taxon>
        <taxon>Sphingomonadales</taxon>
        <taxon>Rhizorhabdaceae</taxon>
        <taxon>Edaphosphingomonas</taxon>
    </lineage>
</organism>
<evidence type="ECO:0000313" key="3">
    <source>
        <dbReference type="Proteomes" id="UP000198281"/>
    </source>
</evidence>
<protein>
    <submittedName>
        <fullName evidence="2">Uncharacterized protein</fullName>
    </submittedName>
</protein>
<accession>A0A239KPR1</accession>
<proteinExistence type="predicted"/>
<dbReference type="EMBL" id="FZOS01000057">
    <property type="protein sequence ID" value="SNT20010.1"/>
    <property type="molecule type" value="Genomic_DNA"/>
</dbReference>
<dbReference type="AlphaFoldDB" id="A0A239KPR1"/>
<evidence type="ECO:0000313" key="2">
    <source>
        <dbReference type="EMBL" id="SNT20010.1"/>
    </source>
</evidence>
<dbReference type="Proteomes" id="UP000198281">
    <property type="component" value="Unassembled WGS sequence"/>
</dbReference>
<dbReference type="RefSeq" id="WP_089221400.1">
    <property type="nucleotide sequence ID" value="NZ_FZOS01000057.1"/>
</dbReference>